<reference evidence="2" key="1">
    <citation type="journal article" date="2014" name="Front. Microbiol.">
        <title>High frequency of phylogenetically diverse reductive dehalogenase-homologous genes in deep subseafloor sedimentary metagenomes.</title>
        <authorList>
            <person name="Kawai M."/>
            <person name="Futagami T."/>
            <person name="Toyoda A."/>
            <person name="Takaki Y."/>
            <person name="Nishi S."/>
            <person name="Hori S."/>
            <person name="Arai W."/>
            <person name="Tsubouchi T."/>
            <person name="Morono Y."/>
            <person name="Uchiyama I."/>
            <person name="Ito T."/>
            <person name="Fujiyama A."/>
            <person name="Inagaki F."/>
            <person name="Takami H."/>
        </authorList>
    </citation>
    <scope>NUCLEOTIDE SEQUENCE</scope>
    <source>
        <strain evidence="2">Expedition CK06-06</strain>
    </source>
</reference>
<dbReference type="SUPFAM" id="SSF55326">
    <property type="entry name" value="PurM N-terminal domain-like"/>
    <property type="match status" value="1"/>
</dbReference>
<dbReference type="PANTHER" id="PTHR30303">
    <property type="entry name" value="HYDROGENASE ISOENZYMES FORMATION PROTEIN HYPE"/>
    <property type="match status" value="1"/>
</dbReference>
<feature type="domain" description="PurM-like N-terminal" evidence="1">
    <location>
        <begin position="37"/>
        <end position="144"/>
    </location>
</feature>
<feature type="non-terminal residue" evidence="2">
    <location>
        <position position="206"/>
    </location>
</feature>
<dbReference type="InterPro" id="IPR016188">
    <property type="entry name" value="PurM-like_N"/>
</dbReference>
<dbReference type="InterPro" id="IPR036921">
    <property type="entry name" value="PurM-like_N_sf"/>
</dbReference>
<proteinExistence type="predicted"/>
<comment type="caution">
    <text evidence="2">The sequence shown here is derived from an EMBL/GenBank/DDBJ whole genome shotgun (WGS) entry which is preliminary data.</text>
</comment>
<sequence length="206" mass="22499">MKRKVLPTGKLDINILHKLLNRYPVRDHTILVGPKIGEDAAAIDMGEKALIVTTDPITFATNEIGYYSVIVNANDIATTGAEPRWFTVTILLPESLGTENLVSSIFQQINQACEKLRISLIGGHTEITYGLDRPVLVGQMMGEVQKEYMVSTGGAKPGDLILLSKGICIEGTSLIARERAGDLVSREIPKDLVERGKDFLFHPGIS</sequence>
<gene>
    <name evidence="2" type="ORF">S01H1_19109</name>
</gene>
<dbReference type="Pfam" id="PF00586">
    <property type="entry name" value="AIRS"/>
    <property type="match status" value="1"/>
</dbReference>
<dbReference type="Gene3D" id="3.30.1330.10">
    <property type="entry name" value="PurM-like, N-terminal domain"/>
    <property type="match status" value="1"/>
</dbReference>
<dbReference type="GO" id="GO:0051604">
    <property type="term" value="P:protein maturation"/>
    <property type="evidence" value="ECO:0007669"/>
    <property type="project" value="TreeGrafter"/>
</dbReference>
<evidence type="ECO:0000259" key="1">
    <source>
        <dbReference type="Pfam" id="PF00586"/>
    </source>
</evidence>
<protein>
    <recommendedName>
        <fullName evidence="1">PurM-like N-terminal domain-containing protein</fullName>
    </recommendedName>
</protein>
<dbReference type="InterPro" id="IPR011854">
    <property type="entry name" value="HypE"/>
</dbReference>
<dbReference type="PANTHER" id="PTHR30303:SF4">
    <property type="entry name" value="HYDROGENASE EXPRESSION_FORMATION PROTEIN HYPE"/>
    <property type="match status" value="1"/>
</dbReference>
<name>X0TE86_9ZZZZ</name>
<organism evidence="2">
    <name type="scientific">marine sediment metagenome</name>
    <dbReference type="NCBI Taxonomy" id="412755"/>
    <lineage>
        <taxon>unclassified sequences</taxon>
        <taxon>metagenomes</taxon>
        <taxon>ecological metagenomes</taxon>
    </lineage>
</organism>
<dbReference type="EMBL" id="BARS01010287">
    <property type="protein sequence ID" value="GAF91858.1"/>
    <property type="molecule type" value="Genomic_DNA"/>
</dbReference>
<dbReference type="AlphaFoldDB" id="X0TE86"/>
<evidence type="ECO:0000313" key="2">
    <source>
        <dbReference type="EMBL" id="GAF91858.1"/>
    </source>
</evidence>
<accession>X0TE86</accession>